<keyword evidence="2" id="KW-1185">Reference proteome</keyword>
<protein>
    <submittedName>
        <fullName evidence="1">Uncharacterized protein</fullName>
    </submittedName>
</protein>
<name>A0A517LKS8_9PEZI</name>
<sequence>MHSQPIRTYIYPISQYNAKLQLNDIKINNTLDYAFITEDSSLGSITTLDLKTGTFQRHLYNTTYTRPDAQLTSMYNGEAIRNWNGTTPSYMSSGTNGIALANGNCYCGIKSSHRYYFVAQQALISNLTDAELGSQVIIPGSFPSESAGYTADEYVMILPVLEAIADDNFCVSRGRIYMMASEQNAILYIDTLQSEMTDEVNGVARGGTGLVPTQNLIFKTFLRTAQAQAADTAAVHDGWVFHDQSTGTCTTV</sequence>
<organism evidence="1 2">
    <name type="scientific">Venturia effusa</name>
    <dbReference type="NCBI Taxonomy" id="50376"/>
    <lineage>
        <taxon>Eukaryota</taxon>
        <taxon>Fungi</taxon>
        <taxon>Dikarya</taxon>
        <taxon>Ascomycota</taxon>
        <taxon>Pezizomycotina</taxon>
        <taxon>Dothideomycetes</taxon>
        <taxon>Pleosporomycetidae</taxon>
        <taxon>Venturiales</taxon>
        <taxon>Venturiaceae</taxon>
        <taxon>Venturia</taxon>
    </lineage>
</organism>
<dbReference type="AlphaFoldDB" id="A0A517LKS8"/>
<dbReference type="InterPro" id="IPR011042">
    <property type="entry name" value="6-blade_b-propeller_TolB-like"/>
</dbReference>
<evidence type="ECO:0000313" key="1">
    <source>
        <dbReference type="EMBL" id="QDS76241.1"/>
    </source>
</evidence>
<gene>
    <name evidence="1" type="ORF">FKW77_000742</name>
</gene>
<dbReference type="EMBL" id="CP042199">
    <property type="protein sequence ID" value="QDS76241.1"/>
    <property type="molecule type" value="Genomic_DNA"/>
</dbReference>
<accession>A0A517LKS8</accession>
<evidence type="ECO:0000313" key="2">
    <source>
        <dbReference type="Proteomes" id="UP000316270"/>
    </source>
</evidence>
<proteinExistence type="predicted"/>
<dbReference type="Proteomes" id="UP000316270">
    <property type="component" value="Chromosome 15"/>
</dbReference>
<reference evidence="1 2" key="1">
    <citation type="submission" date="2019-07" db="EMBL/GenBank/DDBJ databases">
        <title>Finished genome of Venturia effusa.</title>
        <authorList>
            <person name="Young C.A."/>
            <person name="Cox M.P."/>
            <person name="Ganley A.R.D."/>
            <person name="David W.J."/>
        </authorList>
    </citation>
    <scope>NUCLEOTIDE SEQUENCE [LARGE SCALE GENOMIC DNA]</scope>
    <source>
        <strain evidence="2">albino</strain>
    </source>
</reference>
<dbReference type="OrthoDB" id="7776143at2759"/>
<dbReference type="Gene3D" id="2.120.10.30">
    <property type="entry name" value="TolB, C-terminal domain"/>
    <property type="match status" value="1"/>
</dbReference>